<protein>
    <recommendedName>
        <fullName evidence="1">Integrase catalytic domain-containing protein</fullName>
    </recommendedName>
</protein>
<dbReference type="PANTHER" id="PTHR46889:SF4">
    <property type="entry name" value="TRANSPOSASE INSO FOR INSERTION SEQUENCE ELEMENT IS911B-RELATED"/>
    <property type="match status" value="1"/>
</dbReference>
<dbReference type="GO" id="GO:0015074">
    <property type="term" value="P:DNA integration"/>
    <property type="evidence" value="ECO:0007669"/>
    <property type="project" value="InterPro"/>
</dbReference>
<comment type="caution">
    <text evidence="2">The sequence shown here is derived from an EMBL/GenBank/DDBJ whole genome shotgun (WGS) entry which is preliminary data.</text>
</comment>
<gene>
    <name evidence="2" type="ORF">A1332_09860</name>
</gene>
<accession>A0A177MPB7</accession>
<reference evidence="2 3" key="1">
    <citation type="submission" date="2016-03" db="EMBL/GenBank/DDBJ databases">
        <authorList>
            <person name="Ploux O."/>
        </authorList>
    </citation>
    <scope>NUCLEOTIDE SEQUENCE [LARGE SCALE GENOMIC DNA]</scope>
    <source>
        <strain evidence="2 3">R-45363</strain>
    </source>
</reference>
<proteinExistence type="predicted"/>
<evidence type="ECO:0000313" key="3">
    <source>
        <dbReference type="Proteomes" id="UP000078090"/>
    </source>
</evidence>
<name>A0A177MPB7_METMH</name>
<dbReference type="InterPro" id="IPR001584">
    <property type="entry name" value="Integrase_cat-core"/>
</dbReference>
<dbReference type="AlphaFoldDB" id="A0A177MPB7"/>
<evidence type="ECO:0000259" key="1">
    <source>
        <dbReference type="Pfam" id="PF13333"/>
    </source>
</evidence>
<organism evidence="2 3">
    <name type="scientific">Methylomonas methanica</name>
    <dbReference type="NCBI Taxonomy" id="421"/>
    <lineage>
        <taxon>Bacteria</taxon>
        <taxon>Pseudomonadati</taxon>
        <taxon>Pseudomonadota</taxon>
        <taxon>Gammaproteobacteria</taxon>
        <taxon>Methylococcales</taxon>
        <taxon>Methylococcaceae</taxon>
        <taxon>Methylomonas</taxon>
    </lineage>
</organism>
<evidence type="ECO:0000313" key="2">
    <source>
        <dbReference type="EMBL" id="OAI07163.1"/>
    </source>
</evidence>
<sequence length="69" mass="8035">MIVICTDNTAMESWNHSLGVEAIHDECFLTPTNAEQHLFDYIEVYYNPEQLHSKLGYVFPEAFEFKHVA</sequence>
<feature type="domain" description="Integrase catalytic" evidence="1">
    <location>
        <begin position="12"/>
        <end position="64"/>
    </location>
</feature>
<dbReference type="Pfam" id="PF13333">
    <property type="entry name" value="rve_2"/>
    <property type="match status" value="1"/>
</dbReference>
<dbReference type="InterPro" id="IPR050900">
    <property type="entry name" value="Transposase_IS3/IS150/IS904"/>
</dbReference>
<dbReference type="PANTHER" id="PTHR46889">
    <property type="entry name" value="TRANSPOSASE INSF FOR INSERTION SEQUENCE IS3B-RELATED"/>
    <property type="match status" value="1"/>
</dbReference>
<dbReference type="EMBL" id="LUUG01000052">
    <property type="protein sequence ID" value="OAI07163.1"/>
    <property type="molecule type" value="Genomic_DNA"/>
</dbReference>
<dbReference type="Proteomes" id="UP000078090">
    <property type="component" value="Unassembled WGS sequence"/>
</dbReference>